<dbReference type="PANTHER" id="PTHR30221">
    <property type="entry name" value="SMALL-CONDUCTANCE MECHANOSENSITIVE CHANNEL"/>
    <property type="match status" value="1"/>
</dbReference>
<keyword evidence="5 7" id="KW-1133">Transmembrane helix</keyword>
<evidence type="ECO:0000256" key="4">
    <source>
        <dbReference type="ARBA" id="ARBA00022692"/>
    </source>
</evidence>
<keyword evidence="7" id="KW-0997">Cell inner membrane</keyword>
<gene>
    <name evidence="10" type="ORF">CWI69_06920</name>
</gene>
<evidence type="ECO:0000256" key="1">
    <source>
        <dbReference type="ARBA" id="ARBA00004651"/>
    </source>
</evidence>
<dbReference type="AlphaFoldDB" id="A0A432XVK0"/>
<dbReference type="Gene3D" id="2.30.30.60">
    <property type="match status" value="1"/>
</dbReference>
<comment type="subcellular location">
    <subcellularLocation>
        <location evidence="7">Cell inner membrane</location>
        <topology evidence="7">Multi-pass membrane protein</topology>
    </subcellularLocation>
    <subcellularLocation>
        <location evidence="1">Cell membrane</location>
        <topology evidence="1">Multi-pass membrane protein</topology>
    </subcellularLocation>
</comment>
<dbReference type="SUPFAM" id="SSF50182">
    <property type="entry name" value="Sm-like ribonucleoproteins"/>
    <property type="match status" value="1"/>
</dbReference>
<feature type="region of interest" description="Disordered" evidence="8">
    <location>
        <begin position="438"/>
        <end position="487"/>
    </location>
</feature>
<dbReference type="SUPFAM" id="SSF82689">
    <property type="entry name" value="Mechanosensitive channel protein MscS (YggB), C-terminal domain"/>
    <property type="match status" value="1"/>
</dbReference>
<feature type="transmembrane region" description="Helical" evidence="7">
    <location>
        <begin position="216"/>
        <end position="234"/>
    </location>
</feature>
<feature type="transmembrane region" description="Helical" evidence="7">
    <location>
        <begin position="240"/>
        <end position="258"/>
    </location>
</feature>
<dbReference type="InterPro" id="IPR010920">
    <property type="entry name" value="LSM_dom_sf"/>
</dbReference>
<feature type="compositionally biased region" description="Basic and acidic residues" evidence="8">
    <location>
        <begin position="467"/>
        <end position="480"/>
    </location>
</feature>
<keyword evidence="7" id="KW-0813">Transport</keyword>
<evidence type="ECO:0000313" key="10">
    <source>
        <dbReference type="EMBL" id="RUO52768.1"/>
    </source>
</evidence>
<dbReference type="Gene3D" id="3.30.1340.30">
    <property type="match status" value="1"/>
</dbReference>
<protein>
    <recommendedName>
        <fullName evidence="7">Small-conductance mechanosensitive channel</fullName>
    </recommendedName>
</protein>
<dbReference type="PROSITE" id="PS50914">
    <property type="entry name" value="BON"/>
    <property type="match status" value="1"/>
</dbReference>
<dbReference type="Gene3D" id="1.10.287.1260">
    <property type="match status" value="1"/>
</dbReference>
<dbReference type="InterPro" id="IPR006685">
    <property type="entry name" value="MscS_channel_2nd"/>
</dbReference>
<evidence type="ECO:0000313" key="11">
    <source>
        <dbReference type="Proteomes" id="UP000287198"/>
    </source>
</evidence>
<keyword evidence="3" id="KW-1003">Cell membrane</keyword>
<comment type="similarity">
    <text evidence="2 7">Belongs to the MscS (TC 1.A.23) family.</text>
</comment>
<keyword evidence="4 7" id="KW-0812">Transmembrane</keyword>
<dbReference type="OrthoDB" id="9793781at2"/>
<feature type="domain" description="BON" evidence="9">
    <location>
        <begin position="84"/>
        <end position="150"/>
    </location>
</feature>
<dbReference type="Pfam" id="PF00924">
    <property type="entry name" value="MS_channel_2nd"/>
    <property type="match status" value="1"/>
</dbReference>
<comment type="subunit">
    <text evidence="7">Homoheptamer.</text>
</comment>
<evidence type="ECO:0000256" key="5">
    <source>
        <dbReference type="ARBA" id="ARBA00022989"/>
    </source>
</evidence>
<dbReference type="Gene3D" id="3.30.70.100">
    <property type="match status" value="1"/>
</dbReference>
<comment type="caution">
    <text evidence="10">The sequence shown here is derived from an EMBL/GenBank/DDBJ whole genome shotgun (WGS) entry which is preliminary data.</text>
</comment>
<reference evidence="11" key="1">
    <citation type="journal article" date="2018" name="Front. Microbiol.">
        <title>Genome-Based Analysis Reveals the Taxonomy and Diversity of the Family Idiomarinaceae.</title>
        <authorList>
            <person name="Liu Y."/>
            <person name="Lai Q."/>
            <person name="Shao Z."/>
        </authorList>
    </citation>
    <scope>NUCLEOTIDE SEQUENCE [LARGE SCALE GENOMIC DNA]</scope>
    <source>
        <strain evidence="11">BH195</strain>
    </source>
</reference>
<evidence type="ECO:0000256" key="7">
    <source>
        <dbReference type="RuleBase" id="RU369025"/>
    </source>
</evidence>
<feature type="transmembrane region" description="Helical" evidence="7">
    <location>
        <begin position="47"/>
        <end position="67"/>
    </location>
</feature>
<keyword evidence="6 7" id="KW-0472">Membrane</keyword>
<proteinExistence type="inferred from homology"/>
<evidence type="ECO:0000256" key="6">
    <source>
        <dbReference type="ARBA" id="ARBA00023136"/>
    </source>
</evidence>
<evidence type="ECO:0000256" key="3">
    <source>
        <dbReference type="ARBA" id="ARBA00022475"/>
    </source>
</evidence>
<dbReference type="PANTHER" id="PTHR30221:SF1">
    <property type="entry name" value="SMALL-CONDUCTANCE MECHANOSENSITIVE CHANNEL"/>
    <property type="match status" value="1"/>
</dbReference>
<dbReference type="InterPro" id="IPR023408">
    <property type="entry name" value="MscS_beta-dom_sf"/>
</dbReference>
<dbReference type="InterPro" id="IPR007055">
    <property type="entry name" value="BON_dom"/>
</dbReference>
<keyword evidence="11" id="KW-1185">Reference proteome</keyword>
<keyword evidence="7" id="KW-0407">Ion channel</keyword>
<dbReference type="InterPro" id="IPR045275">
    <property type="entry name" value="MscS_archaea/bacteria_type"/>
</dbReference>
<evidence type="ECO:0000259" key="9">
    <source>
        <dbReference type="PROSITE" id="PS50914"/>
    </source>
</evidence>
<dbReference type="InterPro" id="IPR011066">
    <property type="entry name" value="MscS_channel_C_sf"/>
</dbReference>
<evidence type="ECO:0000256" key="2">
    <source>
        <dbReference type="ARBA" id="ARBA00008017"/>
    </source>
</evidence>
<sequence>MLSRVVTPSTVKWNRSYSLHQFYPQAEKPATLVISSTNTEASAMKKLFLVLFVISSWLTVLPVTSMAQEAAISESPVKVVDAPQDETIESRLNDIKQALGGLESVNVKVKSGIVSLSGEVENSNAARSLIAIAERTEGVIYVDNQLMESVQVGARLQPIKDKFQELTGTTLQLMPLLLIALTVVVLFWFIGGWVSRRGDWLQRFGLSELGAMLGKRVIRLTITLIGLIIALEILNATALFSAVLGVAGVFGIALGFAFRNIVENYLAGILLSARNPFRIGDFIQINEFTGRVMRLTSRDTVLMTLDGNHLRIPNSVIITSSMTNFSLNPLRRFEFNVDISPDADLSEARKLAVQTLQKMKGILSEPPPQCIIHELGASTIVLRVYGWVDQLETDLLKARSEGIRFVKESFDAAAIVMPEPSYRLRLESAVPDAVATADSATFDTAPRQQREQKSDALEQVDVSADDTIDKQVDAELRSSDEQNLLKN</sequence>
<feature type="transmembrane region" description="Helical" evidence="7">
    <location>
        <begin position="173"/>
        <end position="195"/>
    </location>
</feature>
<dbReference type="GO" id="GO:0008381">
    <property type="term" value="F:mechanosensitive monoatomic ion channel activity"/>
    <property type="evidence" value="ECO:0007669"/>
    <property type="project" value="InterPro"/>
</dbReference>
<comment type="function">
    <text evidence="7">Mechanosensitive channel that participates in the regulation of osmotic pressure changes within the cell, opening in response to stretch forces in the membrane lipid bilayer, without the need for other proteins. Contributes to normal resistance to hypoosmotic shock. Forms an ion channel of 1.0 nanosiemens conductance with a slight preference for anions.</text>
</comment>
<dbReference type="InterPro" id="IPR049278">
    <property type="entry name" value="MS_channel_C"/>
</dbReference>
<evidence type="ECO:0000256" key="8">
    <source>
        <dbReference type="SAM" id="MobiDB-lite"/>
    </source>
</evidence>
<dbReference type="GO" id="GO:0005886">
    <property type="term" value="C:plasma membrane"/>
    <property type="evidence" value="ECO:0007669"/>
    <property type="project" value="UniProtKB-SubCell"/>
</dbReference>
<accession>A0A432XVK0</accession>
<organism evidence="10 11">
    <name type="scientific">Pseudidiomarina halophila</name>
    <dbReference type="NCBI Taxonomy" id="1449799"/>
    <lineage>
        <taxon>Bacteria</taxon>
        <taxon>Pseudomonadati</taxon>
        <taxon>Pseudomonadota</taxon>
        <taxon>Gammaproteobacteria</taxon>
        <taxon>Alteromonadales</taxon>
        <taxon>Idiomarinaceae</taxon>
        <taxon>Pseudidiomarina</taxon>
    </lineage>
</organism>
<name>A0A432XVK0_9GAMM</name>
<dbReference type="Pfam" id="PF21082">
    <property type="entry name" value="MS_channel_3rd"/>
    <property type="match status" value="1"/>
</dbReference>
<dbReference type="Pfam" id="PF04972">
    <property type="entry name" value="BON"/>
    <property type="match status" value="1"/>
</dbReference>
<dbReference type="EMBL" id="PIPW01000002">
    <property type="protein sequence ID" value="RUO52768.1"/>
    <property type="molecule type" value="Genomic_DNA"/>
</dbReference>
<keyword evidence="7" id="KW-0406">Ion transport</keyword>
<dbReference type="Proteomes" id="UP000287198">
    <property type="component" value="Unassembled WGS sequence"/>
</dbReference>